<sequence length="106" mass="12053">MPGAYVVAAQATSMYYSNREDPEPLLLAGCTVRRLMNGLAFPVQRSSACAVFRSYRGNGMTLQYARPVQFYGHCSAFGNIEDNQSKRIKEHRDRRKEFKQSKDPTI</sequence>
<evidence type="ECO:0000313" key="2">
    <source>
        <dbReference type="EMBL" id="KAH7306450.1"/>
    </source>
</evidence>
<dbReference type="Proteomes" id="UP000825935">
    <property type="component" value="Chromosome 22"/>
</dbReference>
<evidence type="ECO:0000313" key="3">
    <source>
        <dbReference type="Proteomes" id="UP000825935"/>
    </source>
</evidence>
<gene>
    <name evidence="2" type="ORF">KP509_22G012800</name>
</gene>
<protein>
    <submittedName>
        <fullName evidence="2">Uncharacterized protein</fullName>
    </submittedName>
</protein>
<name>A0A8T2S5G2_CERRI</name>
<dbReference type="AlphaFoldDB" id="A0A8T2S5G2"/>
<dbReference type="EMBL" id="CM035427">
    <property type="protein sequence ID" value="KAH7306450.1"/>
    <property type="molecule type" value="Genomic_DNA"/>
</dbReference>
<evidence type="ECO:0000256" key="1">
    <source>
        <dbReference type="SAM" id="MobiDB-lite"/>
    </source>
</evidence>
<accession>A0A8T2S5G2</accession>
<proteinExistence type="predicted"/>
<organism evidence="2 3">
    <name type="scientific">Ceratopteris richardii</name>
    <name type="common">Triangle waterfern</name>
    <dbReference type="NCBI Taxonomy" id="49495"/>
    <lineage>
        <taxon>Eukaryota</taxon>
        <taxon>Viridiplantae</taxon>
        <taxon>Streptophyta</taxon>
        <taxon>Embryophyta</taxon>
        <taxon>Tracheophyta</taxon>
        <taxon>Polypodiopsida</taxon>
        <taxon>Polypodiidae</taxon>
        <taxon>Polypodiales</taxon>
        <taxon>Pteridineae</taxon>
        <taxon>Pteridaceae</taxon>
        <taxon>Parkerioideae</taxon>
        <taxon>Ceratopteris</taxon>
    </lineage>
</organism>
<keyword evidence="3" id="KW-1185">Reference proteome</keyword>
<comment type="caution">
    <text evidence="2">The sequence shown here is derived from an EMBL/GenBank/DDBJ whole genome shotgun (WGS) entry which is preliminary data.</text>
</comment>
<reference evidence="2" key="1">
    <citation type="submission" date="2021-08" db="EMBL/GenBank/DDBJ databases">
        <title>WGS assembly of Ceratopteris richardii.</title>
        <authorList>
            <person name="Marchant D.B."/>
            <person name="Chen G."/>
            <person name="Jenkins J."/>
            <person name="Shu S."/>
            <person name="Leebens-Mack J."/>
            <person name="Grimwood J."/>
            <person name="Schmutz J."/>
            <person name="Soltis P."/>
            <person name="Soltis D."/>
            <person name="Chen Z.-H."/>
        </authorList>
    </citation>
    <scope>NUCLEOTIDE SEQUENCE</scope>
    <source>
        <strain evidence="2">Whitten #5841</strain>
        <tissue evidence="2">Leaf</tissue>
    </source>
</reference>
<feature type="region of interest" description="Disordered" evidence="1">
    <location>
        <begin position="85"/>
        <end position="106"/>
    </location>
</feature>